<organism evidence="1">
    <name type="scientific">Pararge aegeria</name>
    <name type="common">speckled wood butterfly</name>
    <dbReference type="NCBI Taxonomy" id="116150"/>
    <lineage>
        <taxon>Eukaryota</taxon>
        <taxon>Metazoa</taxon>
        <taxon>Ecdysozoa</taxon>
        <taxon>Arthropoda</taxon>
        <taxon>Hexapoda</taxon>
        <taxon>Insecta</taxon>
        <taxon>Pterygota</taxon>
        <taxon>Neoptera</taxon>
        <taxon>Endopterygota</taxon>
        <taxon>Lepidoptera</taxon>
        <taxon>Glossata</taxon>
        <taxon>Ditrysia</taxon>
        <taxon>Papilionoidea</taxon>
        <taxon>Nymphalidae</taxon>
        <taxon>Satyrinae</taxon>
        <taxon>Satyrini</taxon>
        <taxon>Parargina</taxon>
        <taxon>Pararge</taxon>
    </lineage>
</organism>
<proteinExistence type="predicted"/>
<reference evidence="1" key="1">
    <citation type="journal article" date="2013" name="BMC Genomics">
        <title>Unscrambling butterfly oogenesis.</title>
        <authorList>
            <person name="Carter J.M."/>
            <person name="Baker S.C."/>
            <person name="Pink R."/>
            <person name="Carter D.R."/>
            <person name="Collins A."/>
            <person name="Tomlin J."/>
            <person name="Gibbs M."/>
            <person name="Breuker C.J."/>
        </authorList>
    </citation>
    <scope>NUCLEOTIDE SEQUENCE</scope>
    <source>
        <tissue evidence="1">Ovary</tissue>
    </source>
</reference>
<dbReference type="AlphaFoldDB" id="S4NRQ9"/>
<dbReference type="EMBL" id="GAIX01012781">
    <property type="protein sequence ID" value="JAA79779.1"/>
    <property type="molecule type" value="Transcribed_RNA"/>
</dbReference>
<evidence type="ECO:0000313" key="1">
    <source>
        <dbReference type="EMBL" id="JAA79779.1"/>
    </source>
</evidence>
<protein>
    <submittedName>
        <fullName evidence="1">Uncharacterized protein</fullName>
    </submittedName>
</protein>
<accession>S4NRQ9</accession>
<sequence length="108" mass="12414">MAKSFFKKASLCDFPVELCIFGIHYQRPQHINVTSVQSGASFVYILMRSKLIGCTDADVHCAVRLMLMKRCATRSELNNPLLYIIKHIVRSLYMLCQTLWSVGSWHEC</sequence>
<reference evidence="1" key="2">
    <citation type="submission" date="2013-05" db="EMBL/GenBank/DDBJ databases">
        <authorList>
            <person name="Carter J.-M."/>
            <person name="Baker S.C."/>
            <person name="Pink R."/>
            <person name="Carter D.R.F."/>
            <person name="Collins A."/>
            <person name="Tomlin J."/>
            <person name="Gibbs M."/>
            <person name="Breuker C.J."/>
        </authorList>
    </citation>
    <scope>NUCLEOTIDE SEQUENCE</scope>
    <source>
        <tissue evidence="1">Ovary</tissue>
    </source>
</reference>
<name>S4NRQ9_9NEOP</name>